<keyword evidence="7" id="KW-0732">Signal</keyword>
<proteinExistence type="predicted"/>
<comment type="caution">
    <text evidence="9">The sequence shown here is derived from an EMBL/GenBank/DDBJ whole genome shotgun (WGS) entry which is preliminary data.</text>
</comment>
<dbReference type="Pfam" id="PF02683">
    <property type="entry name" value="DsbD_TM"/>
    <property type="match status" value="1"/>
</dbReference>
<protein>
    <recommendedName>
        <fullName evidence="8">Cytochrome C biogenesis protein transmembrane domain-containing protein</fullName>
    </recommendedName>
</protein>
<feature type="signal peptide" evidence="7">
    <location>
        <begin position="1"/>
        <end position="23"/>
    </location>
</feature>
<reference evidence="9 10" key="1">
    <citation type="submission" date="2022-02" db="EMBL/GenBank/DDBJ databases">
        <authorList>
            <person name="Min J."/>
        </authorList>
    </citation>
    <scope>NUCLEOTIDE SEQUENCE [LARGE SCALE GENOMIC DNA]</scope>
    <source>
        <strain evidence="9 10">GR10-1</strain>
    </source>
</reference>
<gene>
    <name evidence="9" type="ORF">MKP09_14770</name>
</gene>
<dbReference type="PANTHER" id="PTHR32234:SF0">
    <property type="entry name" value="THIOL:DISULFIDE INTERCHANGE PROTEIN DSBD"/>
    <property type="match status" value="1"/>
</dbReference>
<feature type="transmembrane region" description="Helical" evidence="6">
    <location>
        <begin position="334"/>
        <end position="357"/>
    </location>
</feature>
<keyword evidence="10" id="KW-1185">Reference proteome</keyword>
<name>A0ABS9SL95_9BACT</name>
<organism evidence="9 10">
    <name type="scientific">Niabella ginsengisoli</name>
    <dbReference type="NCBI Taxonomy" id="522298"/>
    <lineage>
        <taxon>Bacteria</taxon>
        <taxon>Pseudomonadati</taxon>
        <taxon>Bacteroidota</taxon>
        <taxon>Chitinophagia</taxon>
        <taxon>Chitinophagales</taxon>
        <taxon>Chitinophagaceae</taxon>
        <taxon>Niabella</taxon>
    </lineage>
</organism>
<dbReference type="EMBL" id="JAKWBL010000003">
    <property type="protein sequence ID" value="MCH5599080.1"/>
    <property type="molecule type" value="Genomic_DNA"/>
</dbReference>
<feature type="domain" description="Cytochrome C biogenesis protein transmembrane" evidence="8">
    <location>
        <begin position="179"/>
        <end position="392"/>
    </location>
</feature>
<feature type="transmembrane region" description="Helical" evidence="6">
    <location>
        <begin position="256"/>
        <end position="277"/>
    </location>
</feature>
<dbReference type="PANTHER" id="PTHR32234">
    <property type="entry name" value="THIOL:DISULFIDE INTERCHANGE PROTEIN DSBD"/>
    <property type="match status" value="1"/>
</dbReference>
<evidence type="ECO:0000256" key="5">
    <source>
        <dbReference type="ARBA" id="ARBA00023136"/>
    </source>
</evidence>
<comment type="subcellular location">
    <subcellularLocation>
        <location evidence="1">Membrane</location>
        <topology evidence="1">Multi-pass membrane protein</topology>
    </subcellularLocation>
</comment>
<evidence type="ECO:0000256" key="4">
    <source>
        <dbReference type="ARBA" id="ARBA00022989"/>
    </source>
</evidence>
<feature type="transmembrane region" description="Helical" evidence="6">
    <location>
        <begin position="298"/>
        <end position="328"/>
    </location>
</feature>
<keyword evidence="4 6" id="KW-1133">Transmembrane helix</keyword>
<feature type="transmembrane region" description="Helical" evidence="6">
    <location>
        <begin position="369"/>
        <end position="386"/>
    </location>
</feature>
<feature type="chain" id="PRO_5045645062" description="Cytochrome C biogenesis protein transmembrane domain-containing protein" evidence="7">
    <location>
        <begin position="24"/>
        <end position="473"/>
    </location>
</feature>
<keyword evidence="2 6" id="KW-0812">Transmembrane</keyword>
<keyword evidence="5 6" id="KW-0472">Membrane</keyword>
<evidence type="ECO:0000313" key="9">
    <source>
        <dbReference type="EMBL" id="MCH5599080.1"/>
    </source>
</evidence>
<accession>A0ABS9SL95</accession>
<sequence>MKFLNKYLAILFIFTLTTIVSLAQDSTDVRFSFSHDRIDKNKVALTITAHVLKSGIDLYAIQKKPEDAVFTQINFDTTSSKYLNGAIDEKGNVQTKTDATLALPVNFVTDSIQWVQQLNIAENDSAVIKGKIAYIYKSGEEFPAAEKEFSIDIKTPDAVSVTSPVIQEDDNLNKSSLWELFLAGLVAGFIAFIMPCIYALLPITVGFFTKRSKNRATGIKNAVLYSLSIIFIFTAIGALVSLLFTEKTMYELSTSMGFNLFVFVLFVVFGISLLGAFEITLPASWSTKLDSKANSNSFGGIFFMALVLVVVSFSCTSAFISSLIVYIVKSGNSLGGVVGFLGFGLAIALPFALGAFFPSVLNNIAKSGGWLNSVKVTMGFLELAMAMKFLSNVDLQYHWRLLDFEVYLSIWIVIFGLLGLYLLGKLRLSHDDQLPKNSYGLPYLSVTRLFSPLQLYHSQYILYQACGARPYRE</sequence>
<evidence type="ECO:0000256" key="7">
    <source>
        <dbReference type="SAM" id="SignalP"/>
    </source>
</evidence>
<evidence type="ECO:0000256" key="2">
    <source>
        <dbReference type="ARBA" id="ARBA00022692"/>
    </source>
</evidence>
<evidence type="ECO:0000256" key="6">
    <source>
        <dbReference type="SAM" id="Phobius"/>
    </source>
</evidence>
<dbReference type="Proteomes" id="UP001202248">
    <property type="component" value="Unassembled WGS sequence"/>
</dbReference>
<evidence type="ECO:0000259" key="8">
    <source>
        <dbReference type="Pfam" id="PF02683"/>
    </source>
</evidence>
<feature type="transmembrane region" description="Helical" evidence="6">
    <location>
        <begin position="222"/>
        <end position="244"/>
    </location>
</feature>
<keyword evidence="3" id="KW-0201">Cytochrome c-type biogenesis</keyword>
<evidence type="ECO:0000256" key="1">
    <source>
        <dbReference type="ARBA" id="ARBA00004141"/>
    </source>
</evidence>
<feature type="transmembrane region" description="Helical" evidence="6">
    <location>
        <begin position="406"/>
        <end position="424"/>
    </location>
</feature>
<evidence type="ECO:0000256" key="3">
    <source>
        <dbReference type="ARBA" id="ARBA00022748"/>
    </source>
</evidence>
<feature type="transmembrane region" description="Helical" evidence="6">
    <location>
        <begin position="180"/>
        <end position="201"/>
    </location>
</feature>
<evidence type="ECO:0000313" key="10">
    <source>
        <dbReference type="Proteomes" id="UP001202248"/>
    </source>
</evidence>
<dbReference type="RefSeq" id="WP_240830758.1">
    <property type="nucleotide sequence ID" value="NZ_JAKWBL010000003.1"/>
</dbReference>
<dbReference type="InterPro" id="IPR003834">
    <property type="entry name" value="Cyt_c_assmbl_TM_dom"/>
</dbReference>